<protein>
    <submittedName>
        <fullName evidence="1">Uncharacterized protein</fullName>
    </submittedName>
</protein>
<keyword evidence="2" id="KW-1185">Reference proteome</keyword>
<comment type="caution">
    <text evidence="1">The sequence shown here is derived from an EMBL/GenBank/DDBJ whole genome shotgun (WGS) entry which is preliminary data.</text>
</comment>
<accession>A0ABR4Q1Z6</accession>
<dbReference type="Proteomes" id="UP001651158">
    <property type="component" value="Unassembled WGS sequence"/>
</dbReference>
<evidence type="ECO:0000313" key="2">
    <source>
        <dbReference type="Proteomes" id="UP001651158"/>
    </source>
</evidence>
<gene>
    <name evidence="1" type="ORF">TcWFU_007902</name>
</gene>
<dbReference type="EMBL" id="JAKROA010000017">
    <property type="protein sequence ID" value="KAL5103588.1"/>
    <property type="molecule type" value="Genomic_DNA"/>
</dbReference>
<proteinExistence type="predicted"/>
<evidence type="ECO:0000313" key="1">
    <source>
        <dbReference type="EMBL" id="KAL5103588.1"/>
    </source>
</evidence>
<organism evidence="1 2">
    <name type="scientific">Taenia crassiceps</name>
    <dbReference type="NCBI Taxonomy" id="6207"/>
    <lineage>
        <taxon>Eukaryota</taxon>
        <taxon>Metazoa</taxon>
        <taxon>Spiralia</taxon>
        <taxon>Lophotrochozoa</taxon>
        <taxon>Platyhelminthes</taxon>
        <taxon>Cestoda</taxon>
        <taxon>Eucestoda</taxon>
        <taxon>Cyclophyllidea</taxon>
        <taxon>Taeniidae</taxon>
        <taxon>Taenia</taxon>
    </lineage>
</organism>
<reference evidence="1 2" key="1">
    <citation type="journal article" date="2022" name="Front. Cell. Infect. Microbiol.">
        <title>The Genomes of Two Strains of Taenia crassiceps the Animal Model for the Study of Human Cysticercosis.</title>
        <authorList>
            <person name="Bobes R.J."/>
            <person name="Estrada K."/>
            <person name="Rios-Valencia D.G."/>
            <person name="Calderon-Gallegos A."/>
            <person name="de la Torre P."/>
            <person name="Carrero J.C."/>
            <person name="Sanchez-Flores A."/>
            <person name="Laclette J.P."/>
        </authorList>
    </citation>
    <scope>NUCLEOTIDE SEQUENCE [LARGE SCALE GENOMIC DNA]</scope>
    <source>
        <strain evidence="1">WFUcys</strain>
    </source>
</reference>
<name>A0ABR4Q1Z6_9CEST</name>
<sequence length="74" mass="8302">MSPSLWSRLHQRGCVESYDGQIYTQIVRHFLFATDRLHANGHGPRVEDVEVEVTFAPGGKGNCSGFEHKTITET</sequence>